<dbReference type="InterPro" id="IPR005119">
    <property type="entry name" value="LysR_subst-bd"/>
</dbReference>
<keyword evidence="2" id="KW-0805">Transcription regulation</keyword>
<dbReference type="Gene3D" id="3.40.190.10">
    <property type="entry name" value="Periplasmic binding protein-like II"/>
    <property type="match status" value="2"/>
</dbReference>
<dbReference type="PANTHER" id="PTHR30346:SF0">
    <property type="entry name" value="HCA OPERON TRANSCRIPTIONAL ACTIVATOR HCAR"/>
    <property type="match status" value="1"/>
</dbReference>
<dbReference type="InterPro" id="IPR036388">
    <property type="entry name" value="WH-like_DNA-bd_sf"/>
</dbReference>
<protein>
    <submittedName>
        <fullName evidence="6">Transcriptional regulator</fullName>
    </submittedName>
</protein>
<dbReference type="Proteomes" id="UP000236592">
    <property type="component" value="Chromosome"/>
</dbReference>
<dbReference type="RefSeq" id="WP_102994272.1">
    <property type="nucleotide sequence ID" value="NZ_CP025938.1"/>
</dbReference>
<dbReference type="Pfam" id="PF00126">
    <property type="entry name" value="HTH_1"/>
    <property type="match status" value="1"/>
</dbReference>
<accession>A0A2I7SE43</accession>
<evidence type="ECO:0000313" key="6">
    <source>
        <dbReference type="EMBL" id="AUS04150.1"/>
    </source>
</evidence>
<dbReference type="SUPFAM" id="SSF46785">
    <property type="entry name" value="Winged helix' DNA-binding domain"/>
    <property type="match status" value="1"/>
</dbReference>
<dbReference type="SUPFAM" id="SSF53850">
    <property type="entry name" value="Periplasmic binding protein-like II"/>
    <property type="match status" value="1"/>
</dbReference>
<dbReference type="PRINTS" id="PR00039">
    <property type="entry name" value="HTHLYSR"/>
</dbReference>
<evidence type="ECO:0000256" key="4">
    <source>
        <dbReference type="ARBA" id="ARBA00023163"/>
    </source>
</evidence>
<feature type="domain" description="HTH lysR-type" evidence="5">
    <location>
        <begin position="5"/>
        <end position="62"/>
    </location>
</feature>
<dbReference type="AlphaFoldDB" id="A0A2I7SE43"/>
<proteinExistence type="inferred from homology"/>
<dbReference type="Gene3D" id="1.10.10.10">
    <property type="entry name" value="Winged helix-like DNA-binding domain superfamily/Winged helix DNA-binding domain"/>
    <property type="match status" value="1"/>
</dbReference>
<dbReference type="GO" id="GO:0003700">
    <property type="term" value="F:DNA-binding transcription factor activity"/>
    <property type="evidence" value="ECO:0007669"/>
    <property type="project" value="InterPro"/>
</dbReference>
<evidence type="ECO:0000259" key="5">
    <source>
        <dbReference type="PROSITE" id="PS50931"/>
    </source>
</evidence>
<keyword evidence="3" id="KW-0238">DNA-binding</keyword>
<evidence type="ECO:0000256" key="1">
    <source>
        <dbReference type="ARBA" id="ARBA00009437"/>
    </source>
</evidence>
<dbReference type="FunFam" id="1.10.10.10:FF:000001">
    <property type="entry name" value="LysR family transcriptional regulator"/>
    <property type="match status" value="1"/>
</dbReference>
<dbReference type="OrthoDB" id="9803735at2"/>
<keyword evidence="7" id="KW-1185">Reference proteome</keyword>
<organism evidence="6 7">
    <name type="scientific">Pseudotamlana carrageenivorans</name>
    <dbReference type="NCBI Taxonomy" id="2069432"/>
    <lineage>
        <taxon>Bacteria</taxon>
        <taxon>Pseudomonadati</taxon>
        <taxon>Bacteroidota</taxon>
        <taxon>Flavobacteriia</taxon>
        <taxon>Flavobacteriales</taxon>
        <taxon>Flavobacteriaceae</taxon>
        <taxon>Pseudotamlana</taxon>
    </lineage>
</organism>
<dbReference type="InterPro" id="IPR036390">
    <property type="entry name" value="WH_DNA-bd_sf"/>
</dbReference>
<dbReference type="GO" id="GO:0032993">
    <property type="term" value="C:protein-DNA complex"/>
    <property type="evidence" value="ECO:0007669"/>
    <property type="project" value="TreeGrafter"/>
</dbReference>
<dbReference type="PROSITE" id="PS50931">
    <property type="entry name" value="HTH_LYSR"/>
    <property type="match status" value="1"/>
</dbReference>
<dbReference type="GO" id="GO:0003677">
    <property type="term" value="F:DNA binding"/>
    <property type="evidence" value="ECO:0007669"/>
    <property type="project" value="UniProtKB-KW"/>
</dbReference>
<evidence type="ECO:0000256" key="2">
    <source>
        <dbReference type="ARBA" id="ARBA00023015"/>
    </source>
</evidence>
<evidence type="ECO:0000313" key="7">
    <source>
        <dbReference type="Proteomes" id="UP000236592"/>
    </source>
</evidence>
<dbReference type="PANTHER" id="PTHR30346">
    <property type="entry name" value="TRANSCRIPTIONAL DUAL REGULATOR HCAR-RELATED"/>
    <property type="match status" value="1"/>
</dbReference>
<dbReference type="Pfam" id="PF03466">
    <property type="entry name" value="LysR_substrate"/>
    <property type="match status" value="1"/>
</dbReference>
<evidence type="ECO:0000256" key="3">
    <source>
        <dbReference type="ARBA" id="ARBA00023125"/>
    </source>
</evidence>
<dbReference type="InterPro" id="IPR000847">
    <property type="entry name" value="LysR_HTH_N"/>
</dbReference>
<gene>
    <name evidence="6" type="ORF">C1A40_01050</name>
</gene>
<dbReference type="KEGG" id="taj:C1A40_01050"/>
<name>A0A2I7SE43_9FLAO</name>
<sequence>MSYQIELRHIKYFLAVAEELHFRKAAERLYISQPGLSRQIKEMEDALGITLFHRHNRNVQLTLAGQYLKDELSKNLKQLDNILHHAKLLEDGKDGELNFGYVGSAMQRIIPELLIKFTKNHPNVLFSLKEMDNIKQIDGLLAQDIDIGFVRLERIPRGLSSQLVLKEPFCLVLPKNHSISHDTFKSVSQLKNESFILFDPEYSAAYYEKVMGIFDDSGFTPITSHNTIHADSIYKLVENGFGISIVPKSLKSSENSNLKFIDLDMIPQRTSLSAVWKKDNNNPILSKVINLIHSNCP</sequence>
<reference evidence="7" key="1">
    <citation type="submission" date="2018-01" db="EMBL/GenBank/DDBJ databases">
        <title>Complete genome of Tamlana sp. UJ94.</title>
        <authorList>
            <person name="Jung J."/>
            <person name="Chung D."/>
            <person name="Bae S.S."/>
            <person name="Baek K."/>
        </authorList>
    </citation>
    <scope>NUCLEOTIDE SEQUENCE [LARGE SCALE GENOMIC DNA]</scope>
    <source>
        <strain evidence="7">UJ94</strain>
    </source>
</reference>
<comment type="similarity">
    <text evidence="1">Belongs to the LysR transcriptional regulatory family.</text>
</comment>
<dbReference type="EMBL" id="CP025938">
    <property type="protein sequence ID" value="AUS04150.1"/>
    <property type="molecule type" value="Genomic_DNA"/>
</dbReference>
<keyword evidence="4" id="KW-0804">Transcription</keyword>